<name>Q16S10_AEDAE</name>
<dbReference type="HOGENOM" id="CLU_1112104_0_0_1"/>
<feature type="region of interest" description="Disordered" evidence="1">
    <location>
        <begin position="230"/>
        <end position="250"/>
    </location>
</feature>
<sequence>MMIASLIIDSGSSEYLTNDRRLFKKLLPMKQPMHISVAEEGESETRDKLIPITPKNVLFILEARINLLSIRKMDMAALKVVFSNGVVPQERRKKRCPGRRFSWDVVFVENATKMSSEMDQKSERCANVFPIGAIRNESDVDSDAEGEEVSDESSDDADNSDEELNESDAYESVGDDQYDSCAERTIREGEQAEAEAASELRYKLHGICAKCYKLLRQLAKLAALELIPGRMESSSRSEALSLGASTPGDA</sequence>
<reference evidence="2" key="3">
    <citation type="submission" date="2012-09" db="EMBL/GenBank/DDBJ databases">
        <authorList>
            <consortium name="VectorBase"/>
        </authorList>
    </citation>
    <scope>NUCLEOTIDE SEQUENCE</scope>
    <source>
        <strain evidence="2">Liverpool</strain>
    </source>
</reference>
<feature type="compositionally biased region" description="Acidic residues" evidence="1">
    <location>
        <begin position="139"/>
        <end position="178"/>
    </location>
</feature>
<accession>Q16S10</accession>
<dbReference type="PaxDb" id="7159-AAEL010736-PA"/>
<proteinExistence type="predicted"/>
<evidence type="ECO:0000313" key="2">
    <source>
        <dbReference type="EMBL" id="EAT37258.1"/>
    </source>
</evidence>
<protein>
    <submittedName>
        <fullName evidence="2">AAEL010736-PA</fullName>
    </submittedName>
</protein>
<organism evidence="2 3">
    <name type="scientific">Aedes aegypti</name>
    <name type="common">Yellowfever mosquito</name>
    <name type="synonym">Culex aegypti</name>
    <dbReference type="NCBI Taxonomy" id="7159"/>
    <lineage>
        <taxon>Eukaryota</taxon>
        <taxon>Metazoa</taxon>
        <taxon>Ecdysozoa</taxon>
        <taxon>Arthropoda</taxon>
        <taxon>Hexapoda</taxon>
        <taxon>Insecta</taxon>
        <taxon>Pterygota</taxon>
        <taxon>Neoptera</taxon>
        <taxon>Endopterygota</taxon>
        <taxon>Diptera</taxon>
        <taxon>Nematocera</taxon>
        <taxon>Culicoidea</taxon>
        <taxon>Culicidae</taxon>
        <taxon>Culicinae</taxon>
        <taxon>Aedini</taxon>
        <taxon>Aedes</taxon>
        <taxon>Stegomyia</taxon>
    </lineage>
</organism>
<reference evidence="2" key="2">
    <citation type="journal article" date="2007" name="Science">
        <title>Genome sequence of Aedes aegypti, a major arbovirus vector.</title>
        <authorList>
            <person name="Nene V."/>
            <person name="Wortman J.R."/>
            <person name="Lawson D."/>
            <person name="Haas B."/>
            <person name="Kodira C."/>
            <person name="Tu Z.J."/>
            <person name="Loftus B."/>
            <person name="Xi Z."/>
            <person name="Megy K."/>
            <person name="Grabherr M."/>
            <person name="Ren Q."/>
            <person name="Zdobnov E.M."/>
            <person name="Lobo N.F."/>
            <person name="Campbell K.S."/>
            <person name="Brown S.E."/>
            <person name="Bonaldo M.F."/>
            <person name="Zhu J."/>
            <person name="Sinkins S.P."/>
            <person name="Hogenkamp D.G."/>
            <person name="Amedeo P."/>
            <person name="Arensburger P."/>
            <person name="Atkinson P.W."/>
            <person name="Bidwell S."/>
            <person name="Biedler J."/>
            <person name="Birney E."/>
            <person name="Bruggner R.V."/>
            <person name="Costas J."/>
            <person name="Coy M.R."/>
            <person name="Crabtree J."/>
            <person name="Crawford M."/>
            <person name="Debruyn B."/>
            <person name="Decaprio D."/>
            <person name="Eiglmeier K."/>
            <person name="Eisenstadt E."/>
            <person name="El-Dorry H."/>
            <person name="Gelbart W.M."/>
            <person name="Gomes S.L."/>
            <person name="Hammond M."/>
            <person name="Hannick L.I."/>
            <person name="Hogan J.R."/>
            <person name="Holmes M.H."/>
            <person name="Jaffe D."/>
            <person name="Johnston J.S."/>
            <person name="Kennedy R.C."/>
            <person name="Koo H."/>
            <person name="Kravitz S."/>
            <person name="Kriventseva E.V."/>
            <person name="Kulp D."/>
            <person name="Labutti K."/>
            <person name="Lee E."/>
            <person name="Li S."/>
            <person name="Lovin D.D."/>
            <person name="Mao C."/>
            <person name="Mauceli E."/>
            <person name="Menck C.F."/>
            <person name="Miller J.R."/>
            <person name="Montgomery P."/>
            <person name="Mori A."/>
            <person name="Nascimento A.L."/>
            <person name="Naveira H.F."/>
            <person name="Nusbaum C."/>
            <person name="O'leary S."/>
            <person name="Orvis J."/>
            <person name="Pertea M."/>
            <person name="Quesneville H."/>
            <person name="Reidenbach K.R."/>
            <person name="Rogers Y.H."/>
            <person name="Roth C.W."/>
            <person name="Schneider J.R."/>
            <person name="Schatz M."/>
            <person name="Shumway M."/>
            <person name="Stanke M."/>
            <person name="Stinson E.O."/>
            <person name="Tubio J.M."/>
            <person name="Vanzee J.P."/>
            <person name="Verjovski-Almeida S."/>
            <person name="Werner D."/>
            <person name="White O."/>
            <person name="Wyder S."/>
            <person name="Zeng Q."/>
            <person name="Zhao Q."/>
            <person name="Zhao Y."/>
            <person name="Hill C.A."/>
            <person name="Raikhel A.S."/>
            <person name="Soares M.B."/>
            <person name="Knudson D.L."/>
            <person name="Lee N.H."/>
            <person name="Galagan J."/>
            <person name="Salzberg S.L."/>
            <person name="Paulsen I.T."/>
            <person name="Dimopoulos G."/>
            <person name="Collins F.H."/>
            <person name="Birren B."/>
            <person name="Fraser-Liggett C.M."/>
            <person name="Severson D.W."/>
        </authorList>
    </citation>
    <scope>NUCLEOTIDE SEQUENCE [LARGE SCALE GENOMIC DNA]</scope>
    <source>
        <strain evidence="2">Liverpool</strain>
    </source>
</reference>
<dbReference type="EMBL" id="CH477689">
    <property type="protein sequence ID" value="EAT37258.1"/>
    <property type="molecule type" value="Genomic_DNA"/>
</dbReference>
<evidence type="ECO:0000313" key="3">
    <source>
        <dbReference type="Proteomes" id="UP000682892"/>
    </source>
</evidence>
<gene>
    <name evidence="2" type="ORF">AaeL_AAEL010736</name>
</gene>
<feature type="region of interest" description="Disordered" evidence="1">
    <location>
        <begin position="137"/>
        <end position="179"/>
    </location>
</feature>
<evidence type="ECO:0000256" key="1">
    <source>
        <dbReference type="SAM" id="MobiDB-lite"/>
    </source>
</evidence>
<dbReference type="Proteomes" id="UP000682892">
    <property type="component" value="Unassembled WGS sequence"/>
</dbReference>
<reference evidence="2" key="1">
    <citation type="submission" date="2005-10" db="EMBL/GenBank/DDBJ databases">
        <authorList>
            <person name="Loftus B.J."/>
            <person name="Nene V.M."/>
            <person name="Hannick L.I."/>
            <person name="Bidwell S."/>
            <person name="Haas B."/>
            <person name="Amedeo P."/>
            <person name="Orvis J."/>
            <person name="Wortman J.R."/>
            <person name="White O.R."/>
            <person name="Salzberg S."/>
            <person name="Shumway M."/>
            <person name="Koo H."/>
            <person name="Zhao Y."/>
            <person name="Holmes M."/>
            <person name="Miller J."/>
            <person name="Schatz M."/>
            <person name="Pop M."/>
            <person name="Pai G."/>
            <person name="Utterback T."/>
            <person name="Rogers Y.-H."/>
            <person name="Kravitz S."/>
            <person name="Fraser C.M."/>
        </authorList>
    </citation>
    <scope>NUCLEOTIDE SEQUENCE</scope>
    <source>
        <strain evidence="2">Liverpool</strain>
    </source>
</reference>
<dbReference type="AlphaFoldDB" id="Q16S10"/>